<dbReference type="InterPro" id="IPR035919">
    <property type="entry name" value="EAL_sf"/>
</dbReference>
<dbReference type="Proteomes" id="UP000092871">
    <property type="component" value="Unassembled WGS sequence"/>
</dbReference>
<evidence type="ECO:0000313" key="5">
    <source>
        <dbReference type="EMBL" id="SBT18567.1"/>
    </source>
</evidence>
<feature type="domain" description="GGDEF" evidence="4">
    <location>
        <begin position="292"/>
        <end position="425"/>
    </location>
</feature>
<dbReference type="Proteomes" id="UP000092840">
    <property type="component" value="Unassembled WGS sequence"/>
</dbReference>
<evidence type="ECO:0000256" key="1">
    <source>
        <dbReference type="SAM" id="Phobius"/>
    </source>
</evidence>
<dbReference type="NCBIfam" id="TIGR00254">
    <property type="entry name" value="GGDEF"/>
    <property type="match status" value="1"/>
</dbReference>
<dbReference type="PROSITE" id="PS50885">
    <property type="entry name" value="HAMP"/>
    <property type="match status" value="1"/>
</dbReference>
<dbReference type="PANTHER" id="PTHR44757:SF2">
    <property type="entry name" value="BIOFILM ARCHITECTURE MAINTENANCE PROTEIN MBAA"/>
    <property type="match status" value="1"/>
</dbReference>
<dbReference type="EMBL" id="FLRB01000013">
    <property type="protein sequence ID" value="SBT21522.1"/>
    <property type="molecule type" value="Genomic_DNA"/>
</dbReference>
<dbReference type="CDD" id="cd06225">
    <property type="entry name" value="HAMP"/>
    <property type="match status" value="1"/>
</dbReference>
<organism evidence="5 8">
    <name type="scientific">Marinomonas gallaica</name>
    <dbReference type="NCBI Taxonomy" id="1806667"/>
    <lineage>
        <taxon>Bacteria</taxon>
        <taxon>Pseudomonadati</taxon>
        <taxon>Pseudomonadota</taxon>
        <taxon>Gammaproteobacteria</taxon>
        <taxon>Oceanospirillales</taxon>
        <taxon>Oceanospirillaceae</taxon>
        <taxon>Marinomonas</taxon>
    </lineage>
</organism>
<keyword evidence="1" id="KW-1133">Transmembrane helix</keyword>
<dbReference type="Gene3D" id="6.10.340.10">
    <property type="match status" value="1"/>
</dbReference>
<dbReference type="GO" id="GO:0007165">
    <property type="term" value="P:signal transduction"/>
    <property type="evidence" value="ECO:0007669"/>
    <property type="project" value="InterPro"/>
</dbReference>
<dbReference type="CDD" id="cd01949">
    <property type="entry name" value="GGDEF"/>
    <property type="match status" value="1"/>
</dbReference>
<gene>
    <name evidence="5" type="primary">gmr_13</name>
    <name evidence="6" type="synonym">gmr_12</name>
    <name evidence="5" type="ORF">MGA5115_02714</name>
    <name evidence="6" type="ORF">MGA5116_02118</name>
</gene>
<dbReference type="SMART" id="SM00267">
    <property type="entry name" value="GGDEF"/>
    <property type="match status" value="1"/>
</dbReference>
<dbReference type="Pfam" id="PF00563">
    <property type="entry name" value="EAL"/>
    <property type="match status" value="1"/>
</dbReference>
<keyword evidence="1" id="KW-0472">Membrane</keyword>
<feature type="domain" description="EAL" evidence="2">
    <location>
        <begin position="434"/>
        <end position="687"/>
    </location>
</feature>
<dbReference type="CDD" id="cd01948">
    <property type="entry name" value="EAL"/>
    <property type="match status" value="1"/>
</dbReference>
<reference evidence="6 7" key="2">
    <citation type="submission" date="2016-06" db="EMBL/GenBank/DDBJ databases">
        <authorList>
            <person name="Rodrigo-Torres L."/>
            <person name="Arahal D.R."/>
        </authorList>
    </citation>
    <scope>NUCLEOTIDE SEQUENCE [LARGE SCALE GENOMIC DNA]</scope>
    <source>
        <strain evidence="6 7">CECT 5116</strain>
    </source>
</reference>
<keyword evidence="7" id="KW-1185">Reference proteome</keyword>
<keyword evidence="1" id="KW-0812">Transmembrane</keyword>
<dbReference type="InterPro" id="IPR003660">
    <property type="entry name" value="HAMP_dom"/>
</dbReference>
<evidence type="ECO:0000313" key="6">
    <source>
        <dbReference type="EMBL" id="SBT21522.1"/>
    </source>
</evidence>
<protein>
    <submittedName>
        <fullName evidence="5">Cyclic di-GMP phosphodiesterase Gmr</fullName>
        <ecNumber evidence="5">3.1.4.52</ecNumber>
    </submittedName>
</protein>
<keyword evidence="5" id="KW-0378">Hydrolase</keyword>
<accession>A0A1C3JTV8</accession>
<reference evidence="5 8" key="1">
    <citation type="submission" date="2016-06" db="EMBL/GenBank/DDBJ databases">
        <authorList>
            <person name="Kjaerup R.B."/>
            <person name="Dalgaard T.S."/>
            <person name="Juul-Madsen H.R."/>
        </authorList>
    </citation>
    <scope>NUCLEOTIDE SEQUENCE [LARGE SCALE GENOMIC DNA]</scope>
    <source>
        <strain evidence="5 8">CECT 5115</strain>
    </source>
</reference>
<dbReference type="InterPro" id="IPR052155">
    <property type="entry name" value="Biofilm_reg_signaling"/>
</dbReference>
<dbReference type="InterPro" id="IPR043128">
    <property type="entry name" value="Rev_trsase/Diguanyl_cyclase"/>
</dbReference>
<dbReference type="SMART" id="SM00052">
    <property type="entry name" value="EAL"/>
    <property type="match status" value="1"/>
</dbReference>
<dbReference type="Gene3D" id="3.20.20.450">
    <property type="entry name" value="EAL domain"/>
    <property type="match status" value="1"/>
</dbReference>
<sequence>MKFSIRFKLLTIGIISVVCSALSVFIVSLQEHKSIYAESVKTNLQALTINTADDLLLQLSVDSDPFLLRSTLLRFERYEHLKYAILYSKNWDKAEVYIQPKLFSQVAQNLLAIPEVDPKKLQQGVSIEGSNIYALQPIDETGNIGGYLLVAHEYLQPLDNSQKDLIRLTSPLLILILLITTAAMLLTIRQQLVPLMNLSKFTRNITRTKEYGNRFQVRGDDEIYTLGQDINSMLEVIDSEIKLNAEQTQQLTEQREALYHLANYDQLTNLPNRRHVLYWLTNIMDQARKNDQLIGVLYFDVDHFKSVNDRMGHDVGDKLLIEVGRIVASFLKHEQVVARLAGDEFLVVLPKLQDKMEAVAIARKLTSGFSVPISIDRWSIQTGISVGVADSEDSGYRVDDLLNYADIAMYHSKHFAKGTVTRFHPQMLVESHRHTLIVNSIVNAARNNEFQLYYQPKISAAGEVCGLEALIRWENDTLGSLSPCEFIPIAETSGKISEITRWVMDKVLKDLPEIIRSSNTDIVVSFNISSVDMSSDWFEPYLLQMIEDYPDFLRHLQFEITESNYLNDYKSANKFFKLVQEAGGSVALDDFGTGFSSLSYLGRIDIDTIKVDREFIVNFLNDRRDRAVLKAILDLTNSLGLNSCCEGIENVEQAKYLIANGCGLMQGFYFSTATPIEQISDAIELAKQRYRELELFS</sequence>
<evidence type="ECO:0000313" key="8">
    <source>
        <dbReference type="Proteomes" id="UP000092871"/>
    </source>
</evidence>
<dbReference type="GO" id="GO:0071111">
    <property type="term" value="F:cyclic-guanylate-specific phosphodiesterase activity"/>
    <property type="evidence" value="ECO:0007669"/>
    <property type="project" value="UniProtKB-EC"/>
</dbReference>
<dbReference type="EC" id="3.1.4.52" evidence="5"/>
<evidence type="ECO:0000259" key="2">
    <source>
        <dbReference type="PROSITE" id="PS50883"/>
    </source>
</evidence>
<dbReference type="GO" id="GO:0016020">
    <property type="term" value="C:membrane"/>
    <property type="evidence" value="ECO:0007669"/>
    <property type="project" value="InterPro"/>
</dbReference>
<evidence type="ECO:0000313" key="7">
    <source>
        <dbReference type="Proteomes" id="UP000092840"/>
    </source>
</evidence>
<dbReference type="InterPro" id="IPR000160">
    <property type="entry name" value="GGDEF_dom"/>
</dbReference>
<dbReference type="PROSITE" id="PS50887">
    <property type="entry name" value="GGDEF"/>
    <property type="match status" value="1"/>
</dbReference>
<dbReference type="Pfam" id="PF00990">
    <property type="entry name" value="GGDEF"/>
    <property type="match status" value="1"/>
</dbReference>
<dbReference type="PANTHER" id="PTHR44757">
    <property type="entry name" value="DIGUANYLATE CYCLASE DGCP"/>
    <property type="match status" value="1"/>
</dbReference>
<dbReference type="SUPFAM" id="SSF141868">
    <property type="entry name" value="EAL domain-like"/>
    <property type="match status" value="1"/>
</dbReference>
<feature type="transmembrane region" description="Helical" evidence="1">
    <location>
        <begin position="168"/>
        <end position="188"/>
    </location>
</feature>
<evidence type="ECO:0000259" key="4">
    <source>
        <dbReference type="PROSITE" id="PS50887"/>
    </source>
</evidence>
<dbReference type="EMBL" id="FLRA01000023">
    <property type="protein sequence ID" value="SBT18567.1"/>
    <property type="molecule type" value="Genomic_DNA"/>
</dbReference>
<dbReference type="InterPro" id="IPR001633">
    <property type="entry name" value="EAL_dom"/>
</dbReference>
<name>A0A1C3JTV8_9GAMM</name>
<dbReference type="SUPFAM" id="SSF55073">
    <property type="entry name" value="Nucleotide cyclase"/>
    <property type="match status" value="1"/>
</dbReference>
<feature type="transmembrane region" description="Helical" evidence="1">
    <location>
        <begin position="7"/>
        <end position="29"/>
    </location>
</feature>
<dbReference type="PROSITE" id="PS50883">
    <property type="entry name" value="EAL"/>
    <property type="match status" value="1"/>
</dbReference>
<evidence type="ECO:0000259" key="3">
    <source>
        <dbReference type="PROSITE" id="PS50885"/>
    </source>
</evidence>
<proteinExistence type="predicted"/>
<dbReference type="Gene3D" id="3.30.70.270">
    <property type="match status" value="1"/>
</dbReference>
<dbReference type="AlphaFoldDB" id="A0A1C3JTV8"/>
<dbReference type="InterPro" id="IPR029787">
    <property type="entry name" value="Nucleotide_cyclase"/>
</dbReference>
<feature type="domain" description="HAMP" evidence="3">
    <location>
        <begin position="189"/>
        <end position="242"/>
    </location>
</feature>